<proteinExistence type="predicted"/>
<reference evidence="1" key="1">
    <citation type="journal article" date="2015" name="Genome Announc.">
        <title>Draft Genome Sequence of Tolypothrix boutellei Strain VB521301.</title>
        <authorList>
            <person name="Chandrababunaidu M.M."/>
            <person name="Singh D."/>
            <person name="Sen D."/>
            <person name="Bhan S."/>
            <person name="Das S."/>
            <person name="Gupta A."/>
            <person name="Adhikary S.P."/>
            <person name="Tripathy S."/>
        </authorList>
    </citation>
    <scope>NUCLEOTIDE SEQUENCE</scope>
    <source>
        <strain evidence="1">VB521301</strain>
    </source>
</reference>
<dbReference type="AlphaFoldDB" id="A0A0C1NGL5"/>
<accession>A0A0C1NGL5</accession>
<protein>
    <submittedName>
        <fullName evidence="1">Uncharacterized protein</fullName>
    </submittedName>
</protein>
<organism evidence="1">
    <name type="scientific">Tolypothrix bouteillei VB521301</name>
    <dbReference type="NCBI Taxonomy" id="1479485"/>
    <lineage>
        <taxon>Bacteria</taxon>
        <taxon>Bacillati</taxon>
        <taxon>Cyanobacteriota</taxon>
        <taxon>Cyanophyceae</taxon>
        <taxon>Nostocales</taxon>
        <taxon>Tolypothrichaceae</taxon>
        <taxon>Tolypothrix</taxon>
    </lineage>
</organism>
<comment type="caution">
    <text evidence="1">The sequence shown here is derived from an EMBL/GenBank/DDBJ whole genome shotgun (WGS) entry which is preliminary data.</text>
</comment>
<dbReference type="OrthoDB" id="9812611at2"/>
<sequence length="138" mass="15439">MSHELQDVYALRAVGSQIPECSQMTELLIGAIQESTATSERHLSPTELGKLYAQQRGLNKPIQPSVMNLALESAGLQRKDVVVKTDKHTGKEHKKNIWHLTEAGKEYGVVIKDKAFGHDKTVESVRWLPNVLQLIELN</sequence>
<dbReference type="EMBL" id="JHEG02000001">
    <property type="protein sequence ID" value="KIE14027.1"/>
    <property type="molecule type" value="Genomic_DNA"/>
</dbReference>
<gene>
    <name evidence="1" type="ORF">DA73_0201490</name>
</gene>
<evidence type="ECO:0000313" key="1">
    <source>
        <dbReference type="EMBL" id="KIE14027.1"/>
    </source>
</evidence>
<name>A0A0C1NGL5_9CYAN</name>